<dbReference type="Gene3D" id="1.10.287.1350">
    <property type="match status" value="1"/>
</dbReference>
<dbReference type="Pfam" id="PF08100">
    <property type="entry name" value="Dimerisation"/>
    <property type="match status" value="1"/>
</dbReference>
<dbReference type="Gene3D" id="3.40.50.150">
    <property type="entry name" value="Vaccinia Virus protein VP39"/>
    <property type="match status" value="1"/>
</dbReference>
<keyword evidence="1" id="KW-0489">Methyltransferase</keyword>
<dbReference type="EMBL" id="RKHK01000001">
    <property type="protein sequence ID" value="ROR73420.1"/>
    <property type="molecule type" value="Genomic_DNA"/>
</dbReference>
<evidence type="ECO:0000256" key="2">
    <source>
        <dbReference type="ARBA" id="ARBA00022679"/>
    </source>
</evidence>
<dbReference type="InterPro" id="IPR039261">
    <property type="entry name" value="FNR_nucleotide-bd"/>
</dbReference>
<dbReference type="InterPro" id="IPR012967">
    <property type="entry name" value="COMT_dimerisation"/>
</dbReference>
<reference evidence="5 6" key="1">
    <citation type="submission" date="2018-11" db="EMBL/GenBank/DDBJ databases">
        <title>Sequencing the genomes of 1000 actinobacteria strains.</title>
        <authorList>
            <person name="Klenk H.-P."/>
        </authorList>
    </citation>
    <scope>NUCLEOTIDE SEQUENCE [LARGE SCALE GENOMIC DNA]</scope>
    <source>
        <strain evidence="5 6">DSM 11294</strain>
    </source>
</reference>
<dbReference type="PANTHER" id="PTHR30157">
    <property type="entry name" value="FERRIC REDUCTASE, NADPH-DEPENDENT"/>
    <property type="match status" value="1"/>
</dbReference>
<dbReference type="Gene3D" id="1.10.10.10">
    <property type="entry name" value="Winged helix-like DNA-binding domain superfamily/Winged helix DNA-binding domain"/>
    <property type="match status" value="1"/>
</dbReference>
<accession>A0A3N2BDU1</accession>
<dbReference type="SUPFAM" id="SSF46785">
    <property type="entry name" value="Winged helix' DNA-binding domain"/>
    <property type="match status" value="1"/>
</dbReference>
<evidence type="ECO:0000256" key="1">
    <source>
        <dbReference type="ARBA" id="ARBA00022603"/>
    </source>
</evidence>
<dbReference type="PROSITE" id="PS51384">
    <property type="entry name" value="FAD_FR"/>
    <property type="match status" value="1"/>
</dbReference>
<keyword evidence="6" id="KW-1185">Reference proteome</keyword>
<proteinExistence type="predicted"/>
<gene>
    <name evidence="5" type="ORF">EDD31_1800</name>
</gene>
<comment type="caution">
    <text evidence="5">The sequence shown here is derived from an EMBL/GenBank/DDBJ whole genome shotgun (WGS) entry which is preliminary data.</text>
</comment>
<dbReference type="InterPro" id="IPR001077">
    <property type="entry name" value="COMT_C"/>
</dbReference>
<dbReference type="AlphaFoldDB" id="A0A3N2BDU1"/>
<dbReference type="InterPro" id="IPR036390">
    <property type="entry name" value="WH_DNA-bd_sf"/>
</dbReference>
<dbReference type="InterPro" id="IPR017938">
    <property type="entry name" value="Riboflavin_synthase-like_b-brl"/>
</dbReference>
<dbReference type="GO" id="GO:0008171">
    <property type="term" value="F:O-methyltransferase activity"/>
    <property type="evidence" value="ECO:0007669"/>
    <property type="project" value="InterPro"/>
</dbReference>
<dbReference type="InterPro" id="IPR007037">
    <property type="entry name" value="SIP_rossman_dom"/>
</dbReference>
<dbReference type="RefSeq" id="WP_170163258.1">
    <property type="nucleotide sequence ID" value="NZ_RKHK01000001.1"/>
</dbReference>
<evidence type="ECO:0000256" key="3">
    <source>
        <dbReference type="ARBA" id="ARBA00022691"/>
    </source>
</evidence>
<dbReference type="Pfam" id="PF04954">
    <property type="entry name" value="SIP"/>
    <property type="match status" value="1"/>
</dbReference>
<feature type="domain" description="FAD-binding FR-type" evidence="4">
    <location>
        <begin position="13"/>
        <end position="146"/>
    </location>
</feature>
<dbReference type="SUPFAM" id="SSF63380">
    <property type="entry name" value="Riboflavin synthase domain-like"/>
    <property type="match status" value="1"/>
</dbReference>
<organism evidence="5 6">
    <name type="scientific">Bogoriella caseilytica</name>
    <dbReference type="NCBI Taxonomy" id="56055"/>
    <lineage>
        <taxon>Bacteria</taxon>
        <taxon>Bacillati</taxon>
        <taxon>Actinomycetota</taxon>
        <taxon>Actinomycetes</taxon>
        <taxon>Micrococcales</taxon>
        <taxon>Bogoriellaceae</taxon>
        <taxon>Bogoriella</taxon>
    </lineage>
</organism>
<dbReference type="InterPro" id="IPR036388">
    <property type="entry name" value="WH-like_DNA-bd_sf"/>
</dbReference>
<dbReference type="CDD" id="cd06193">
    <property type="entry name" value="siderophore_interacting"/>
    <property type="match status" value="1"/>
</dbReference>
<dbReference type="InterPro" id="IPR016461">
    <property type="entry name" value="COMT-like"/>
</dbReference>
<dbReference type="PANTHER" id="PTHR30157:SF0">
    <property type="entry name" value="NADPH-DEPENDENT FERRIC-CHELATE REDUCTASE"/>
    <property type="match status" value="1"/>
</dbReference>
<evidence type="ECO:0000313" key="5">
    <source>
        <dbReference type="EMBL" id="ROR73420.1"/>
    </source>
</evidence>
<sequence length="629" mass="68990">MTRNDRPVHLHPVALRHLVVARKEDVSPAMLRLTLTGDQLSGFTREGITVGPFTSDGFDDSVKLFFSYPGETDLVLPVQKDGRLETPRHKRPLGKTYTIKRWDAEAGEIDIDFVRHETGVAATWAERCRPGDRIHMAGPARSQGIPEGADWLLLAGDETALPAIGRFLDSADGRPMQVFIEVPDRRHWQDLPEIEHAEVTWLYRGEDPPGSRLLGAVAATTWWPGTPFAWVAVESQAMRALRRHLVDERHLPKESVDAVGYWRQRVVQRHTDDSSLPAMDSSAPVPAWQLRALASLATPMAIRTAVTLRIPDVMLDGVEDAAAIARRIGAAPQAVHKLLRYLSTVQITAASGPGRYQLTELGELLAHEHYTELFDLGGLEHHLDLSVLDLAEVVGGATAEPCPITAQNGRGRRTLTSIEDSQAEQADRSASGVAPAVAASPLVQDVEHLVLHADAWGRYAHHLLEAVPQLDVTIMCPPEHTGTVRAQLPSLLSDTSRRARVRVHGDSPAEHPPIADAVLFAQVLTRQDDVQAAQALRQGAQSLPPSGRLLVVEQPLDETALIQVDAEADLRALTCHGSGRRTDAEYRELLTAAGLGEPAAHCLPWGYTVYELRKTPETLNTHHRSERTS</sequence>
<dbReference type="Pfam" id="PF08021">
    <property type="entry name" value="FAD_binding_9"/>
    <property type="match status" value="1"/>
</dbReference>
<dbReference type="GO" id="GO:0046983">
    <property type="term" value="F:protein dimerization activity"/>
    <property type="evidence" value="ECO:0007669"/>
    <property type="project" value="InterPro"/>
</dbReference>
<dbReference type="Gene3D" id="3.40.50.80">
    <property type="entry name" value="Nucleotide-binding domain of ferredoxin-NADP reductase (FNR) module"/>
    <property type="match status" value="1"/>
</dbReference>
<evidence type="ECO:0000313" key="6">
    <source>
        <dbReference type="Proteomes" id="UP000280668"/>
    </source>
</evidence>
<dbReference type="GO" id="GO:0016491">
    <property type="term" value="F:oxidoreductase activity"/>
    <property type="evidence" value="ECO:0007669"/>
    <property type="project" value="InterPro"/>
</dbReference>
<name>A0A3N2BDU1_9MICO</name>
<evidence type="ECO:0000259" key="4">
    <source>
        <dbReference type="PROSITE" id="PS51384"/>
    </source>
</evidence>
<dbReference type="Gene3D" id="2.40.30.10">
    <property type="entry name" value="Translation factors"/>
    <property type="match status" value="1"/>
</dbReference>
<dbReference type="SUPFAM" id="SSF53335">
    <property type="entry name" value="S-adenosyl-L-methionine-dependent methyltransferases"/>
    <property type="match status" value="1"/>
</dbReference>
<dbReference type="PROSITE" id="PS51683">
    <property type="entry name" value="SAM_OMT_II"/>
    <property type="match status" value="1"/>
</dbReference>
<dbReference type="GO" id="GO:0032259">
    <property type="term" value="P:methylation"/>
    <property type="evidence" value="ECO:0007669"/>
    <property type="project" value="UniProtKB-KW"/>
</dbReference>
<dbReference type="InterPro" id="IPR017927">
    <property type="entry name" value="FAD-bd_FR_type"/>
</dbReference>
<protein>
    <submittedName>
        <fullName evidence="5">NADPH-dependent ferric siderophore reductase</fullName>
    </submittedName>
</protein>
<dbReference type="InterPro" id="IPR039374">
    <property type="entry name" value="SIP_fam"/>
</dbReference>
<dbReference type="Pfam" id="PF00891">
    <property type="entry name" value="Methyltransf_2"/>
    <property type="match status" value="1"/>
</dbReference>
<dbReference type="InterPro" id="IPR013113">
    <property type="entry name" value="SIP_FAD-bd"/>
</dbReference>
<dbReference type="Proteomes" id="UP000280668">
    <property type="component" value="Unassembled WGS sequence"/>
</dbReference>
<keyword evidence="3" id="KW-0949">S-adenosyl-L-methionine</keyword>
<keyword evidence="2" id="KW-0808">Transferase</keyword>
<dbReference type="InterPro" id="IPR029063">
    <property type="entry name" value="SAM-dependent_MTases_sf"/>
</dbReference>